<reference evidence="2 3" key="1">
    <citation type="submission" date="2020-08" db="EMBL/GenBank/DDBJ databases">
        <title>Acidobacteriota in marine sediments use diverse sulfur dissimilation pathways.</title>
        <authorList>
            <person name="Wasmund K."/>
        </authorList>
    </citation>
    <scope>NUCLEOTIDE SEQUENCE [LARGE SCALE GENOMIC DNA]</scope>
    <source>
        <strain evidence="2">MAG AM4</strain>
    </source>
</reference>
<gene>
    <name evidence="2" type="ORF">IFK94_04265</name>
</gene>
<dbReference type="Gene3D" id="1.50.10.10">
    <property type="match status" value="1"/>
</dbReference>
<dbReference type="EMBL" id="JACXWD010000008">
    <property type="protein sequence ID" value="MBD3867321.1"/>
    <property type="molecule type" value="Genomic_DNA"/>
</dbReference>
<dbReference type="PIRSF" id="PIRSF006402">
    <property type="entry name" value="UCP006402_thioredoxin"/>
    <property type="match status" value="1"/>
</dbReference>
<dbReference type="InterPro" id="IPR004879">
    <property type="entry name" value="Ssp411-like_TRX"/>
</dbReference>
<dbReference type="PANTHER" id="PTHR42899">
    <property type="entry name" value="SPERMATOGENESIS-ASSOCIATED PROTEIN 20"/>
    <property type="match status" value="1"/>
</dbReference>
<dbReference type="SUPFAM" id="SSF52833">
    <property type="entry name" value="Thioredoxin-like"/>
    <property type="match status" value="1"/>
</dbReference>
<comment type="caution">
    <text evidence="2">The sequence shown here is derived from an EMBL/GenBank/DDBJ whole genome shotgun (WGS) entry which is preliminary data.</text>
</comment>
<dbReference type="CDD" id="cd02955">
    <property type="entry name" value="SSP411"/>
    <property type="match status" value="1"/>
</dbReference>
<dbReference type="InterPro" id="IPR036249">
    <property type="entry name" value="Thioredoxin-like_sf"/>
</dbReference>
<feature type="domain" description="Spermatogenesis-associated protein 20-like TRX" evidence="1">
    <location>
        <begin position="6"/>
        <end position="166"/>
    </location>
</feature>
<dbReference type="AlphaFoldDB" id="A0A8J7C2A5"/>
<dbReference type="InterPro" id="IPR008928">
    <property type="entry name" value="6-hairpin_glycosidase_sf"/>
</dbReference>
<dbReference type="GO" id="GO:0005975">
    <property type="term" value="P:carbohydrate metabolic process"/>
    <property type="evidence" value="ECO:0007669"/>
    <property type="project" value="InterPro"/>
</dbReference>
<dbReference type="Gene3D" id="3.40.30.10">
    <property type="entry name" value="Glutaredoxin"/>
    <property type="match status" value="1"/>
</dbReference>
<accession>A0A8J7C2A5</accession>
<dbReference type="PANTHER" id="PTHR42899:SF1">
    <property type="entry name" value="SPERMATOGENESIS-ASSOCIATED PROTEIN 20"/>
    <property type="match status" value="1"/>
</dbReference>
<dbReference type="SUPFAM" id="SSF48208">
    <property type="entry name" value="Six-hairpin glycosidases"/>
    <property type="match status" value="1"/>
</dbReference>
<dbReference type="InterPro" id="IPR024705">
    <property type="entry name" value="Ssp411"/>
</dbReference>
<sequence length="612" mass="68572">MSRKPNHLLGQTSPYLIQHLYNPVDWRPWGKEALDEARERDLPIFLSIGYAACHWCHVMERESFEDEQVAEFMNSHFIPVKVDREERPDLDEIYMNAVQVMTRQGGWPLNVFLMPDQRPFFGGTYYPPASGYGRPGFLDLLVRVHDTWDKRRNQVEEAAGGLTEQLRAISAGIHAGDLEAPALDEAATAAADRITASFDTVNGGFTHAPKFPPDTQLAFLLRQYRRTGQDILWEMVDRTLTRMALGGMYDQVGGGFARYSVDERWLVPHFEKMLYNQALLAPVYCDAWHVDNRPLFRRTVCDTLDFVRRELTHEEGGAYSSLDADSEGVEGRFYVWKPEQVVEILGKEDGTLFNDTYDITAGGNFEGDSIPNLLHGEPDGAIQEKLATQRARLLAARETRVRPGTDDKILTAWNGLMITGFTAGYQAFGRSEDLESARSCADFILANLLQEGRLLASWREGSAAHPAYLDDYAFLARGLLDLFEAGGGDRYLDAAGELGQVLLDRFEDKERGGWYFIADDHEDLLVRNRSGLDGALPSGAGVATETLVLLAARLNLDRYREAALRALSSYAGELHRAPNGCSSLLAALDYLETGVPERRVCRDGVCWVDRKS</sequence>
<dbReference type="Pfam" id="PF03190">
    <property type="entry name" value="Thioredox_DsbH"/>
    <property type="match status" value="1"/>
</dbReference>
<organism evidence="2 3">
    <name type="scientific">Candidatus Polarisedimenticola svalbardensis</name>
    <dbReference type="NCBI Taxonomy" id="2886004"/>
    <lineage>
        <taxon>Bacteria</taxon>
        <taxon>Pseudomonadati</taxon>
        <taxon>Acidobacteriota</taxon>
        <taxon>Candidatus Polarisedimenticolia</taxon>
        <taxon>Candidatus Polarisedimenticolales</taxon>
        <taxon>Candidatus Polarisedimenticolaceae</taxon>
        <taxon>Candidatus Polarisedimenticola</taxon>
    </lineage>
</organism>
<name>A0A8J7C2A5_9BACT</name>
<proteinExistence type="predicted"/>
<dbReference type="Proteomes" id="UP000648239">
    <property type="component" value="Unassembled WGS sequence"/>
</dbReference>
<evidence type="ECO:0000313" key="2">
    <source>
        <dbReference type="EMBL" id="MBD3867321.1"/>
    </source>
</evidence>
<protein>
    <submittedName>
        <fullName evidence="2">Thioredoxin domain-containing protein</fullName>
    </submittedName>
</protein>
<evidence type="ECO:0000313" key="3">
    <source>
        <dbReference type="Proteomes" id="UP000648239"/>
    </source>
</evidence>
<evidence type="ECO:0000259" key="1">
    <source>
        <dbReference type="Pfam" id="PF03190"/>
    </source>
</evidence>
<dbReference type="InterPro" id="IPR012341">
    <property type="entry name" value="6hp_glycosidase-like_sf"/>
</dbReference>